<name>A0AA36JMG5_9DINO</name>
<accession>A0AA36JMG5</accession>
<protein>
    <submittedName>
        <fullName evidence="2">Uncharacterized protein</fullName>
    </submittedName>
</protein>
<feature type="compositionally biased region" description="Basic and acidic residues" evidence="1">
    <location>
        <begin position="423"/>
        <end position="454"/>
    </location>
</feature>
<keyword evidence="3" id="KW-1185">Reference proteome</keyword>
<comment type="caution">
    <text evidence="2">The sequence shown here is derived from an EMBL/GenBank/DDBJ whole genome shotgun (WGS) entry which is preliminary data.</text>
</comment>
<feature type="region of interest" description="Disordered" evidence="1">
    <location>
        <begin position="32"/>
        <end position="87"/>
    </location>
</feature>
<dbReference type="EMBL" id="CAUJNA010003687">
    <property type="protein sequence ID" value="CAJ1407724.1"/>
    <property type="molecule type" value="Genomic_DNA"/>
</dbReference>
<evidence type="ECO:0000313" key="3">
    <source>
        <dbReference type="Proteomes" id="UP001178507"/>
    </source>
</evidence>
<feature type="compositionally biased region" description="Gly residues" evidence="1">
    <location>
        <begin position="679"/>
        <end position="713"/>
    </location>
</feature>
<gene>
    <name evidence="2" type="ORF">EVOR1521_LOCUS29351</name>
</gene>
<feature type="compositionally biased region" description="Low complexity" evidence="1">
    <location>
        <begin position="905"/>
        <end position="920"/>
    </location>
</feature>
<evidence type="ECO:0000313" key="2">
    <source>
        <dbReference type="EMBL" id="CAJ1407724.1"/>
    </source>
</evidence>
<feature type="region of interest" description="Disordered" evidence="1">
    <location>
        <begin position="643"/>
        <end position="769"/>
    </location>
</feature>
<feature type="region of interest" description="Disordered" evidence="1">
    <location>
        <begin position="815"/>
        <end position="920"/>
    </location>
</feature>
<dbReference type="AlphaFoldDB" id="A0AA36JMG5"/>
<evidence type="ECO:0000256" key="1">
    <source>
        <dbReference type="SAM" id="MobiDB-lite"/>
    </source>
</evidence>
<organism evidence="2 3">
    <name type="scientific">Effrenium voratum</name>
    <dbReference type="NCBI Taxonomy" id="2562239"/>
    <lineage>
        <taxon>Eukaryota</taxon>
        <taxon>Sar</taxon>
        <taxon>Alveolata</taxon>
        <taxon>Dinophyceae</taxon>
        <taxon>Suessiales</taxon>
        <taxon>Symbiodiniaceae</taxon>
        <taxon>Effrenium</taxon>
    </lineage>
</organism>
<reference evidence="2" key="1">
    <citation type="submission" date="2023-08" db="EMBL/GenBank/DDBJ databases">
        <authorList>
            <person name="Chen Y."/>
            <person name="Shah S."/>
            <person name="Dougan E. K."/>
            <person name="Thang M."/>
            <person name="Chan C."/>
        </authorList>
    </citation>
    <scope>NUCLEOTIDE SEQUENCE</scope>
</reference>
<feature type="compositionally biased region" description="Basic and acidic residues" evidence="1">
    <location>
        <begin position="844"/>
        <end position="878"/>
    </location>
</feature>
<dbReference type="EMBL" id="CAUJNA010003687">
    <property type="protein sequence ID" value="CAJ1407726.1"/>
    <property type="molecule type" value="Genomic_DNA"/>
</dbReference>
<sequence length="920" mass="101710">MAAIHTTTAFVKAIKESADTLRKNIALIYEKDPYGSDSDAEDGENENAKEEAPARVEISSHTEAVVHDARKVPVAEESDDDNESSSAVHVNAVTDEHFLDFTLDDLLTENTADFNLELCKLQVGRLFGKVRIEERIEAAKEMEQWMEVLNTFQDESRKMLDEIEATADTAGQGLEERRQDIATMVGQNNIKITEMMKGFMDKAAQTRLDTMDMLRARFTRNAYDDFWDGLQTTIDRQRMRRRSQISEEHAAEVVAEQKRRESLAGGLSGVVPEEGDQTTPNMLAAQMLEAISMQQDETSYRKTRVEMESGKKQQYENLLQLAAGGEEPEEGAGQRLSEAERELLSKVQAEARVAASEKLLNTEEGQRLAERAGGKNFEEQNQIVFECRNLEQKAKELEKELNNTTTSEERIKDLEQQLALKKAQLDRDARRSDRKAKREQSREAADPDAEEVKAPEASAVIAELLCLVPGMEVSLQQVQEALERLQRTFEAEKERALNERMESAGIKPDDLSKSKVDVLHERLQKVKDEAQFLMEERTKLEQELKPPKPAKKPKAAAAQAEPEKEEIEHTEQVLQWQTACAAIGFLFDANGMPTMTDEVPRLIDIKSVVESRPYLAALTKACRLLEMHRETLVQQLVASGELPEQLEDSQDVSRAGEQRRQPARGGRDGSSRGREEGAGRAGQVGGGAGGGGGRGGGGAGGGVAGGGGAGGGKAPPRGRRASATGPGVERESERESGKEAGREEGRRASKQGRRASMEKEMRPPKRRGRMALMGALCSPEDLPTVTEEAKASVLGLLNTHRELEDLRSQVKHLDTRIHRAKIQNQDGKKDSRGGDDDEDDGGPDENRELRREVQRKQKELNGLRKRWAEEKGTREKAVQRQSAMTGSAVRYLVMGRQEAAKADDAASTSSSSSSSSSSDS</sequence>
<proteinExistence type="predicted"/>
<feature type="region of interest" description="Disordered" evidence="1">
    <location>
        <begin position="540"/>
        <end position="565"/>
    </location>
</feature>
<feature type="compositionally biased region" description="Basic and acidic residues" evidence="1">
    <location>
        <begin position="46"/>
        <end position="74"/>
    </location>
</feature>
<dbReference type="Proteomes" id="UP001178507">
    <property type="component" value="Unassembled WGS sequence"/>
</dbReference>
<feature type="compositionally biased region" description="Basic and acidic residues" evidence="1">
    <location>
        <begin position="654"/>
        <end position="678"/>
    </location>
</feature>
<feature type="region of interest" description="Disordered" evidence="1">
    <location>
        <begin position="422"/>
        <end position="454"/>
    </location>
</feature>
<feature type="compositionally biased region" description="Basic and acidic residues" evidence="1">
    <location>
        <begin position="728"/>
        <end position="747"/>
    </location>
</feature>